<protein>
    <recommendedName>
        <fullName evidence="3">Lipoprotein</fullName>
    </recommendedName>
</protein>
<dbReference type="Proteomes" id="UP001501682">
    <property type="component" value="Unassembled WGS sequence"/>
</dbReference>
<keyword evidence="2" id="KW-1185">Reference proteome</keyword>
<organism evidence="1 2">
    <name type="scientific">Winogradskyella damuponensis</name>
    <dbReference type="NCBI Taxonomy" id="943939"/>
    <lineage>
        <taxon>Bacteria</taxon>
        <taxon>Pseudomonadati</taxon>
        <taxon>Bacteroidota</taxon>
        <taxon>Flavobacteriia</taxon>
        <taxon>Flavobacteriales</taxon>
        <taxon>Flavobacteriaceae</taxon>
        <taxon>Winogradskyella</taxon>
    </lineage>
</organism>
<evidence type="ECO:0000313" key="1">
    <source>
        <dbReference type="EMBL" id="GAA4245004.1"/>
    </source>
</evidence>
<proteinExistence type="predicted"/>
<dbReference type="RefSeq" id="WP_344715260.1">
    <property type="nucleotide sequence ID" value="NZ_BAABCB010000026.1"/>
</dbReference>
<evidence type="ECO:0008006" key="3">
    <source>
        <dbReference type="Google" id="ProtNLM"/>
    </source>
</evidence>
<evidence type="ECO:0000313" key="2">
    <source>
        <dbReference type="Proteomes" id="UP001501682"/>
    </source>
</evidence>
<accession>A0ABP8CYQ4</accession>
<dbReference type="EMBL" id="BAABCB010000026">
    <property type="protein sequence ID" value="GAA4245004.1"/>
    <property type="molecule type" value="Genomic_DNA"/>
</dbReference>
<dbReference type="PROSITE" id="PS51257">
    <property type="entry name" value="PROKAR_LIPOPROTEIN"/>
    <property type="match status" value="1"/>
</dbReference>
<name>A0ABP8CYQ4_9FLAO</name>
<sequence>MKKAIYIALIFGILISCRQKDRTKQAEIEPSEIREYPTDREFKIDVGELIGLDTTDLNFKQITNRISSFQEESYGQLKVEFEDNKIKKRLTPYVYDEGLIKQKNILRIKSDSILIDDGYSIDELKRILKRHYLNKGKVPYYSDSPQKALVEVTIDTSKNGKELKEVLIKLTSTFDEIKEEINDSIELRVFFDYFRQIPPPPMPLK</sequence>
<comment type="caution">
    <text evidence="1">The sequence shown here is derived from an EMBL/GenBank/DDBJ whole genome shotgun (WGS) entry which is preliminary data.</text>
</comment>
<gene>
    <name evidence="1" type="ORF">GCM10022292_25760</name>
</gene>
<reference evidence="2" key="1">
    <citation type="journal article" date="2019" name="Int. J. Syst. Evol. Microbiol.">
        <title>The Global Catalogue of Microorganisms (GCM) 10K type strain sequencing project: providing services to taxonomists for standard genome sequencing and annotation.</title>
        <authorList>
            <consortium name="The Broad Institute Genomics Platform"/>
            <consortium name="The Broad Institute Genome Sequencing Center for Infectious Disease"/>
            <person name="Wu L."/>
            <person name="Ma J."/>
        </authorList>
    </citation>
    <scope>NUCLEOTIDE SEQUENCE [LARGE SCALE GENOMIC DNA]</scope>
    <source>
        <strain evidence="2">JCM 17633</strain>
    </source>
</reference>